<organism evidence="1 2">
    <name type="scientific">Klebsiella phage KL</name>
    <dbReference type="NCBI Taxonomy" id="2608376"/>
    <lineage>
        <taxon>Viruses</taxon>
        <taxon>Duplodnaviria</taxon>
        <taxon>Heunggongvirae</taxon>
        <taxon>Uroviricota</taxon>
        <taxon>Caudoviricetes</taxon>
        <taxon>Drexlerviridae</taxon>
        <taxon>Webervirus</taxon>
        <taxon>Webervirus KL</taxon>
    </lineage>
</organism>
<keyword evidence="1" id="KW-0067">ATP-binding</keyword>
<keyword evidence="1" id="KW-0347">Helicase</keyword>
<proteinExistence type="predicted"/>
<sequence length="29" mass="3421">MEKKIHESGEMTKLIMQKVVERAKTRTAF</sequence>
<keyword evidence="1" id="KW-0547">Nucleotide-binding</keyword>
<accession>A0A5P8FT60</accession>
<name>A0A5P8FT60_9CAUD</name>
<dbReference type="GO" id="GO:0004386">
    <property type="term" value="F:helicase activity"/>
    <property type="evidence" value="ECO:0007669"/>
    <property type="project" value="UniProtKB-KW"/>
</dbReference>
<evidence type="ECO:0000313" key="1">
    <source>
        <dbReference type="EMBL" id="QFQ33376.1"/>
    </source>
</evidence>
<protein>
    <submittedName>
        <fullName evidence="1">ATP-dependent helicase</fullName>
    </submittedName>
</protein>
<keyword evidence="1" id="KW-0378">Hydrolase</keyword>
<evidence type="ECO:0000313" key="2">
    <source>
        <dbReference type="Proteomes" id="UP000326703"/>
    </source>
</evidence>
<keyword evidence="2" id="KW-1185">Reference proteome</keyword>
<gene>
    <name evidence="1" type="ORF">KL_75</name>
</gene>
<dbReference type="EMBL" id="MN379832">
    <property type="protein sequence ID" value="QFQ33376.1"/>
    <property type="molecule type" value="Genomic_DNA"/>
</dbReference>
<dbReference type="Proteomes" id="UP000326703">
    <property type="component" value="Segment"/>
</dbReference>
<reference evidence="1 2" key="1">
    <citation type="submission" date="2019-10" db="EMBL/GenBank/DDBJ databases">
        <title>K. pneumoniae NDM1+ phage KL.</title>
        <authorList>
            <person name="Battacharjee A.S."/>
            <person name="Islam M.I."/>
        </authorList>
    </citation>
    <scope>NUCLEOTIDE SEQUENCE [LARGE SCALE GENOMIC DNA]</scope>
</reference>